<organism evidence="2 3">
    <name type="scientific">Sphingobacterium cellulitidis</name>
    <dbReference type="NCBI Taxonomy" id="1768011"/>
    <lineage>
        <taxon>Bacteria</taxon>
        <taxon>Pseudomonadati</taxon>
        <taxon>Bacteroidota</taxon>
        <taxon>Sphingobacteriia</taxon>
        <taxon>Sphingobacteriales</taxon>
        <taxon>Sphingobacteriaceae</taxon>
        <taxon>Sphingobacterium</taxon>
    </lineage>
</organism>
<comment type="caution">
    <text evidence="2">The sequence shown here is derived from an EMBL/GenBank/DDBJ whole genome shotgun (WGS) entry which is preliminary data.</text>
</comment>
<dbReference type="RefSeq" id="WP_182498256.1">
    <property type="nucleotide sequence ID" value="NZ_BMKM01000008.1"/>
</dbReference>
<dbReference type="Proteomes" id="UP000614460">
    <property type="component" value="Unassembled WGS sequence"/>
</dbReference>
<keyword evidence="3" id="KW-1185">Reference proteome</keyword>
<proteinExistence type="predicted"/>
<reference evidence="2" key="2">
    <citation type="submission" date="2020-09" db="EMBL/GenBank/DDBJ databases">
        <authorList>
            <person name="Sun Q."/>
            <person name="Zhou Y."/>
        </authorList>
    </citation>
    <scope>NUCLEOTIDE SEQUENCE</scope>
    <source>
        <strain evidence="2">CGMCC 1.15966</strain>
    </source>
</reference>
<gene>
    <name evidence="2" type="ORF">GCM10011516_27460</name>
</gene>
<protein>
    <submittedName>
        <fullName evidence="2">Uncharacterized protein</fullName>
    </submittedName>
</protein>
<dbReference type="EMBL" id="BMKM01000008">
    <property type="protein sequence ID" value="GGE28302.1"/>
    <property type="molecule type" value="Genomic_DNA"/>
</dbReference>
<evidence type="ECO:0000313" key="2">
    <source>
        <dbReference type="EMBL" id="GGE28302.1"/>
    </source>
</evidence>
<evidence type="ECO:0000256" key="1">
    <source>
        <dbReference type="SAM" id="Coils"/>
    </source>
</evidence>
<keyword evidence="1" id="KW-0175">Coiled coil</keyword>
<reference evidence="2" key="1">
    <citation type="journal article" date="2014" name="Int. J. Syst. Evol. Microbiol.">
        <title>Complete genome sequence of Corynebacterium casei LMG S-19264T (=DSM 44701T), isolated from a smear-ripened cheese.</title>
        <authorList>
            <consortium name="US DOE Joint Genome Institute (JGI-PGF)"/>
            <person name="Walter F."/>
            <person name="Albersmeier A."/>
            <person name="Kalinowski J."/>
            <person name="Ruckert C."/>
        </authorList>
    </citation>
    <scope>NUCLEOTIDE SEQUENCE</scope>
    <source>
        <strain evidence="2">CGMCC 1.15966</strain>
    </source>
</reference>
<name>A0A8H9G1E7_9SPHI</name>
<feature type="coiled-coil region" evidence="1">
    <location>
        <begin position="124"/>
        <end position="151"/>
    </location>
</feature>
<sequence>MDKKTAFVNLKEALNVLKGVFSKDASAPEAIKAKVLFKFEIQETAEGATISYPVLEQGAPVTVASAEGEQPASDGWYKVEGDIEINVIDGLIAEIKQPEVSEDFEEEEKTDAPADNSAEVVAVVEQAVEAVEAIKEEIESLKSEFAKFSKMDENVKALTDAVQKFSKEPVANSVTEVKDEVTNSKEDRIKRLAGYKK</sequence>
<dbReference type="AlphaFoldDB" id="A0A8H9G1E7"/>
<evidence type="ECO:0000313" key="3">
    <source>
        <dbReference type="Proteomes" id="UP000614460"/>
    </source>
</evidence>
<accession>A0A8H9G1E7</accession>